<feature type="compositionally biased region" description="Low complexity" evidence="1">
    <location>
        <begin position="628"/>
        <end position="637"/>
    </location>
</feature>
<dbReference type="AlphaFoldDB" id="A0AAE1C601"/>
<feature type="region of interest" description="Disordered" evidence="1">
    <location>
        <begin position="24"/>
        <end position="98"/>
    </location>
</feature>
<evidence type="ECO:0000313" key="3">
    <source>
        <dbReference type="Proteomes" id="UP001274830"/>
    </source>
</evidence>
<dbReference type="CDD" id="cd00167">
    <property type="entry name" value="SANT"/>
    <property type="match status" value="1"/>
</dbReference>
<protein>
    <recommendedName>
        <fullName evidence="4">Myb-like domain-containing protein</fullName>
    </recommendedName>
</protein>
<feature type="region of interest" description="Disordered" evidence="1">
    <location>
        <begin position="555"/>
        <end position="683"/>
    </location>
</feature>
<feature type="region of interest" description="Disordered" evidence="1">
    <location>
        <begin position="468"/>
        <end position="488"/>
    </location>
</feature>
<reference evidence="2" key="1">
    <citation type="submission" date="2023-07" db="EMBL/GenBank/DDBJ databases">
        <title>Black Yeasts Isolated from many extreme environments.</title>
        <authorList>
            <person name="Coleine C."/>
            <person name="Stajich J.E."/>
            <person name="Selbmann L."/>
        </authorList>
    </citation>
    <scope>NUCLEOTIDE SEQUENCE</scope>
    <source>
        <strain evidence="2">CCFEE 5485</strain>
    </source>
</reference>
<evidence type="ECO:0000256" key="1">
    <source>
        <dbReference type="SAM" id="MobiDB-lite"/>
    </source>
</evidence>
<gene>
    <name evidence="2" type="ORF">LTR78_000922</name>
</gene>
<keyword evidence="3" id="KW-1185">Reference proteome</keyword>
<proteinExistence type="predicted"/>
<comment type="caution">
    <text evidence="2">The sequence shown here is derived from an EMBL/GenBank/DDBJ whole genome shotgun (WGS) entry which is preliminary data.</text>
</comment>
<dbReference type="InterPro" id="IPR001005">
    <property type="entry name" value="SANT/Myb"/>
</dbReference>
<feature type="region of interest" description="Disordered" evidence="1">
    <location>
        <begin position="435"/>
        <end position="455"/>
    </location>
</feature>
<feature type="compositionally biased region" description="Polar residues" evidence="1">
    <location>
        <begin position="475"/>
        <end position="488"/>
    </location>
</feature>
<organism evidence="2 3">
    <name type="scientific">Recurvomyces mirabilis</name>
    <dbReference type="NCBI Taxonomy" id="574656"/>
    <lineage>
        <taxon>Eukaryota</taxon>
        <taxon>Fungi</taxon>
        <taxon>Dikarya</taxon>
        <taxon>Ascomycota</taxon>
        <taxon>Pezizomycotina</taxon>
        <taxon>Dothideomycetes</taxon>
        <taxon>Dothideomycetidae</taxon>
        <taxon>Mycosphaerellales</taxon>
        <taxon>Teratosphaeriaceae</taxon>
        <taxon>Recurvomyces</taxon>
    </lineage>
</organism>
<evidence type="ECO:0008006" key="4">
    <source>
        <dbReference type="Google" id="ProtNLM"/>
    </source>
</evidence>
<accession>A0AAE1C601</accession>
<feature type="compositionally biased region" description="Polar residues" evidence="1">
    <location>
        <begin position="555"/>
        <end position="572"/>
    </location>
</feature>
<name>A0AAE1C601_9PEZI</name>
<dbReference type="Proteomes" id="UP001274830">
    <property type="component" value="Unassembled WGS sequence"/>
</dbReference>
<feature type="compositionally biased region" description="Acidic residues" evidence="1">
    <location>
        <begin position="596"/>
        <end position="605"/>
    </location>
</feature>
<sequence>MTTTRLRTTQIDDGLIMAKISSTVRPASRGHSTPADVATSTAPARTTRATRSASRELEVNLEVQTSPRKGRKTKSARADLGIVEEDNNAAYETEAVEPTAEQAEAAALDNEMDHARRESGDSGFSGTTAKTSFSQEEIADMDAQVMIDVLPDLLTSTDKLIDLLLPADSKMHHFVWKELRTQGSRLSKLYNNRLATFNVHRGNFGSQEYIQPSVVVRALFGVQSMAEVGDGPWRPDPLFYKANLAQMLRSTLTVSADTLEITVDGYNSFELLETHFKSSVVGLEFDQEAALMLLELQTQLAIMRLVMFKDSPQFDPVEVINDSFFKRDANGELDYKDMDALQIDGVADDDLVEWTNSILGLADGLKAPFEAGTSVDAALPDIRSTHNWNDFIEQVVAYFQHRSAQLQQDIDAAEGVDSIMENLWKEVESRADARTAVAKRQSIGTTGDTPKKAFGRGAISALKAREQRLSATGAEPQNPSAPVNDGTTVPQVDEAIADEPAPPPEDDVPAQALNQQRAVSAVQLSGFQNLQMQNAKKGKARFIDPQPNAQRISFEDSQASQHGGPATFQSPKRSPAVRPQSGSSRKAAGKRPRTDFEDEPEDFEPTQDGGFEVDQRDVAAANARRRNAPASSAPLRRLAPSGSNSTVAYEVPASATPSPSKRRRKNPGSTIPPPLPPATAEDDNIPHEQYFERAKVLAKHGRIVAMQNRPTQVRAPWSKDEENALVTLIENYGADGISYAILKKQDQQDEDNLARRSAEDMRFKARNMKVTFLQAQVPLPDNWEYVVLQRRQIDQLNQRGIEYQQDAIRAGRLDA</sequence>
<feature type="compositionally biased region" description="Low complexity" evidence="1">
    <location>
        <begin position="38"/>
        <end position="52"/>
    </location>
</feature>
<evidence type="ECO:0000313" key="2">
    <source>
        <dbReference type="EMBL" id="KAK3679361.1"/>
    </source>
</evidence>
<dbReference type="EMBL" id="JAUTXT010000002">
    <property type="protein sequence ID" value="KAK3679361.1"/>
    <property type="molecule type" value="Genomic_DNA"/>
</dbReference>